<accession>A0A9P5P9P6</accession>
<name>A0A9P5P9P6_9AGAR</name>
<keyword evidence="3" id="KW-1185">Reference proteome</keyword>
<dbReference type="Proteomes" id="UP000772434">
    <property type="component" value="Unassembled WGS sequence"/>
</dbReference>
<feature type="compositionally biased region" description="Low complexity" evidence="1">
    <location>
        <begin position="250"/>
        <end position="271"/>
    </location>
</feature>
<organism evidence="2 3">
    <name type="scientific">Rhodocollybia butyracea</name>
    <dbReference type="NCBI Taxonomy" id="206335"/>
    <lineage>
        <taxon>Eukaryota</taxon>
        <taxon>Fungi</taxon>
        <taxon>Dikarya</taxon>
        <taxon>Basidiomycota</taxon>
        <taxon>Agaricomycotina</taxon>
        <taxon>Agaricomycetes</taxon>
        <taxon>Agaricomycetidae</taxon>
        <taxon>Agaricales</taxon>
        <taxon>Marasmiineae</taxon>
        <taxon>Omphalotaceae</taxon>
        <taxon>Rhodocollybia</taxon>
    </lineage>
</organism>
<reference evidence="2" key="1">
    <citation type="submission" date="2020-11" db="EMBL/GenBank/DDBJ databases">
        <authorList>
            <consortium name="DOE Joint Genome Institute"/>
            <person name="Ahrendt S."/>
            <person name="Riley R."/>
            <person name="Andreopoulos W."/>
            <person name="Labutti K."/>
            <person name="Pangilinan J."/>
            <person name="Ruiz-Duenas F.J."/>
            <person name="Barrasa J.M."/>
            <person name="Sanchez-Garcia M."/>
            <person name="Camarero S."/>
            <person name="Miyauchi S."/>
            <person name="Serrano A."/>
            <person name="Linde D."/>
            <person name="Babiker R."/>
            <person name="Drula E."/>
            <person name="Ayuso-Fernandez I."/>
            <person name="Pacheco R."/>
            <person name="Padilla G."/>
            <person name="Ferreira P."/>
            <person name="Barriuso J."/>
            <person name="Kellner H."/>
            <person name="Castanera R."/>
            <person name="Alfaro M."/>
            <person name="Ramirez L."/>
            <person name="Pisabarro A.G."/>
            <person name="Kuo A."/>
            <person name="Tritt A."/>
            <person name="Lipzen A."/>
            <person name="He G."/>
            <person name="Yan M."/>
            <person name="Ng V."/>
            <person name="Cullen D."/>
            <person name="Martin F."/>
            <person name="Rosso M.-N."/>
            <person name="Henrissat B."/>
            <person name="Hibbett D."/>
            <person name="Martinez A.T."/>
            <person name="Grigoriev I.V."/>
        </authorList>
    </citation>
    <scope>NUCLEOTIDE SEQUENCE</scope>
    <source>
        <strain evidence="2">AH 40177</strain>
    </source>
</reference>
<protein>
    <recommendedName>
        <fullName evidence="4">Gag protein</fullName>
    </recommendedName>
</protein>
<evidence type="ECO:0000256" key="1">
    <source>
        <dbReference type="SAM" id="MobiDB-lite"/>
    </source>
</evidence>
<evidence type="ECO:0000313" key="3">
    <source>
        <dbReference type="Proteomes" id="UP000772434"/>
    </source>
</evidence>
<sequence>MSENSRAAPILTRDNFSKWYKDFEAYASTKGLWRMCKGTERYPTPWNENNLTRDKRNDLELYETRKDKASGEIWLAVSEPLREDIREAKGDPKAMMEILEEKHNKKTAGTTVLPTLITDITAAISFIHRQCPAGFDITHLEAELAMMVALRALQSSNAESHRMLASNFMTKEDLNFSDIEGTIDRDFQAKPTVKLEDPPALAMGAQHGPCYLCDGPHFVAKCPNLGQAKESLNRPANSRGQNGRGRNRGRGTANSAESTPPSTPTSSASCAATIESAGKAILTKYPYD</sequence>
<dbReference type="OrthoDB" id="3257543at2759"/>
<proteinExistence type="predicted"/>
<feature type="region of interest" description="Disordered" evidence="1">
    <location>
        <begin position="229"/>
        <end position="271"/>
    </location>
</feature>
<evidence type="ECO:0008006" key="4">
    <source>
        <dbReference type="Google" id="ProtNLM"/>
    </source>
</evidence>
<gene>
    <name evidence="2" type="ORF">BDP27DRAFT_1343996</name>
</gene>
<evidence type="ECO:0000313" key="2">
    <source>
        <dbReference type="EMBL" id="KAF9058340.1"/>
    </source>
</evidence>
<dbReference type="AlphaFoldDB" id="A0A9P5P9P6"/>
<dbReference type="EMBL" id="JADNRY010000394">
    <property type="protein sequence ID" value="KAF9058340.1"/>
    <property type="molecule type" value="Genomic_DNA"/>
</dbReference>
<comment type="caution">
    <text evidence="2">The sequence shown here is derived from an EMBL/GenBank/DDBJ whole genome shotgun (WGS) entry which is preliminary data.</text>
</comment>